<evidence type="ECO:0000256" key="1">
    <source>
        <dbReference type="SAM" id="Phobius"/>
    </source>
</evidence>
<keyword evidence="1" id="KW-0812">Transmembrane</keyword>
<comment type="caution">
    <text evidence="3">The sequence shown here is derived from an EMBL/GenBank/DDBJ whole genome shotgun (WGS) entry which is preliminary data.</text>
</comment>
<organism evidence="3 4">
    <name type="scientific">Ridgeia piscesae</name>
    <name type="common">Tubeworm</name>
    <dbReference type="NCBI Taxonomy" id="27915"/>
    <lineage>
        <taxon>Eukaryota</taxon>
        <taxon>Metazoa</taxon>
        <taxon>Spiralia</taxon>
        <taxon>Lophotrochozoa</taxon>
        <taxon>Annelida</taxon>
        <taxon>Polychaeta</taxon>
        <taxon>Sedentaria</taxon>
        <taxon>Canalipalpata</taxon>
        <taxon>Sabellida</taxon>
        <taxon>Siboglinidae</taxon>
        <taxon>Ridgeia</taxon>
    </lineage>
</organism>
<sequence>MALALQLGAMLTRPLNVHCRLGRHCKLQTLFNTFNTSATSHPICKPARDIGCVYLNSALKSLAASIQSVPLLHAQFSRGFRSFVRCFARVKKPFDVDSNLPHDVIVYTYQNDRFYKMLTIFGIIQFFFWLHLAGFCYRTLGSGSTTEKAEELLGKTNSWANIIGAVEQYRYRIAVVCLLLAYVVMAFAWFYPHRSITRLTLLKGGEALQVDTYTHFGRMRNFTVPLSNVSFLQSREAKATNLAMKIKGRNFYYLLDKNNGKFQEPELFDYVVGLKRELN</sequence>
<evidence type="ECO:0008006" key="5">
    <source>
        <dbReference type="Google" id="ProtNLM"/>
    </source>
</evidence>
<dbReference type="AlphaFoldDB" id="A0AAD9P8X6"/>
<dbReference type="PANTHER" id="PTHR14549:SF2">
    <property type="entry name" value="TRANSMEMBRANE PROTEIN 223"/>
    <property type="match status" value="1"/>
</dbReference>
<evidence type="ECO:0000313" key="4">
    <source>
        <dbReference type="Proteomes" id="UP001209878"/>
    </source>
</evidence>
<dbReference type="EMBL" id="JAODUO010000081">
    <property type="protein sequence ID" value="KAK2190379.1"/>
    <property type="molecule type" value="Genomic_DNA"/>
</dbReference>
<feature type="transmembrane region" description="Helical" evidence="1">
    <location>
        <begin position="118"/>
        <end position="140"/>
    </location>
</feature>
<name>A0AAD9P8X6_RIDPI</name>
<dbReference type="Pfam" id="PF06979">
    <property type="entry name" value="TMEM70"/>
    <property type="match status" value="1"/>
</dbReference>
<dbReference type="InterPro" id="IPR045325">
    <property type="entry name" value="TMEM70/TMEM186/TMEM223"/>
</dbReference>
<dbReference type="InterPro" id="IPR026100">
    <property type="entry name" value="Tmem223"/>
</dbReference>
<reference evidence="3" key="1">
    <citation type="journal article" date="2023" name="Mol. Biol. Evol.">
        <title>Third-Generation Sequencing Reveals the Adaptive Role of the Epigenome in Three Deep-Sea Polychaetes.</title>
        <authorList>
            <person name="Perez M."/>
            <person name="Aroh O."/>
            <person name="Sun Y."/>
            <person name="Lan Y."/>
            <person name="Juniper S.K."/>
            <person name="Young C.R."/>
            <person name="Angers B."/>
            <person name="Qian P.Y."/>
        </authorList>
    </citation>
    <scope>NUCLEOTIDE SEQUENCE</scope>
    <source>
        <strain evidence="3">R07B-5</strain>
    </source>
</reference>
<dbReference type="Proteomes" id="UP001209878">
    <property type="component" value="Unassembled WGS sequence"/>
</dbReference>
<dbReference type="PANTHER" id="PTHR14549">
    <property type="entry name" value="TRANSMEMBRANE PROTEIN 223"/>
    <property type="match status" value="1"/>
</dbReference>
<feature type="transmembrane region" description="Helical" evidence="1">
    <location>
        <begin position="171"/>
        <end position="191"/>
    </location>
</feature>
<dbReference type="EMBL" id="JAODUO010004823">
    <property type="protein sequence ID" value="KAK2142574.1"/>
    <property type="molecule type" value="Genomic_DNA"/>
</dbReference>
<dbReference type="GO" id="GO:0005739">
    <property type="term" value="C:mitochondrion"/>
    <property type="evidence" value="ECO:0007669"/>
    <property type="project" value="TreeGrafter"/>
</dbReference>
<keyword evidence="4" id="KW-1185">Reference proteome</keyword>
<gene>
    <name evidence="2" type="ORF">NP493_4837g00008</name>
    <name evidence="3" type="ORF">NP493_82g02005</name>
</gene>
<keyword evidence="1" id="KW-1133">Transmembrane helix</keyword>
<accession>A0AAD9P8X6</accession>
<evidence type="ECO:0000313" key="2">
    <source>
        <dbReference type="EMBL" id="KAK2142574.1"/>
    </source>
</evidence>
<dbReference type="GO" id="GO:0007399">
    <property type="term" value="P:nervous system development"/>
    <property type="evidence" value="ECO:0007669"/>
    <property type="project" value="TreeGrafter"/>
</dbReference>
<proteinExistence type="predicted"/>
<evidence type="ECO:0000313" key="3">
    <source>
        <dbReference type="EMBL" id="KAK2190379.1"/>
    </source>
</evidence>
<protein>
    <recommendedName>
        <fullName evidence="5">Transmembrane protein 223</fullName>
    </recommendedName>
</protein>
<keyword evidence="1" id="KW-0472">Membrane</keyword>